<dbReference type="PANTHER" id="PTHR45790">
    <property type="entry name" value="SIROHEME SYNTHASE-RELATED"/>
    <property type="match status" value="1"/>
</dbReference>
<feature type="domain" description="Tetrapyrrole methylase" evidence="9">
    <location>
        <begin position="11"/>
        <end position="222"/>
    </location>
</feature>
<dbReference type="GO" id="GO:0019354">
    <property type="term" value="P:siroheme biosynthetic process"/>
    <property type="evidence" value="ECO:0007669"/>
    <property type="project" value="UniProtKB-UniPathway"/>
</dbReference>
<evidence type="ECO:0000256" key="3">
    <source>
        <dbReference type="ARBA" id="ARBA00022603"/>
    </source>
</evidence>
<dbReference type="CDD" id="cd11642">
    <property type="entry name" value="SUMT"/>
    <property type="match status" value="1"/>
</dbReference>
<sequence length="257" mass="26631">MTVPPTNGSCTLVGAGPGDPELLTIKALKAIQAATVLLVDDLVSDAILALAPPGARVVYVGKRGGCRSTPQAHIEELMVAAVREGETVVRLKGGDPFIFGRGGEEVQHLAGAGIAVQVINGITAGLAGMTLLGAPLTDRRYAHGVVFVTGHNHPAEAGTDWRQLGATARDARLTLVIYMGIASCARIQRELLDALPAHTPAAVIQHVSLPQQRHAVTTLGALQETIARERLTSPSVIVIGDVVRGIDAVQATGARPA</sequence>
<comment type="similarity">
    <text evidence="1 8">Belongs to the precorrin methyltransferase family.</text>
</comment>
<evidence type="ECO:0000313" key="10">
    <source>
        <dbReference type="EMBL" id="RKJ96858.1"/>
    </source>
</evidence>
<dbReference type="InterPro" id="IPR035996">
    <property type="entry name" value="4pyrrol_Methylase_sf"/>
</dbReference>
<dbReference type="InterPro" id="IPR014776">
    <property type="entry name" value="4pyrrole_Mease_sub2"/>
</dbReference>
<dbReference type="EMBL" id="NKDB02000002">
    <property type="protein sequence ID" value="RKJ96858.1"/>
    <property type="molecule type" value="Genomic_DNA"/>
</dbReference>
<protein>
    <recommendedName>
        <fullName evidence="2">uroporphyrinogen-III C-methyltransferase</fullName>
        <ecNumber evidence="2">2.1.1.107</ecNumber>
    </recommendedName>
</protein>
<keyword evidence="5" id="KW-0949">S-adenosyl-L-methionine</keyword>
<keyword evidence="3 8" id="KW-0489">Methyltransferase</keyword>
<dbReference type="InterPro" id="IPR000878">
    <property type="entry name" value="4pyrrol_Mease"/>
</dbReference>
<dbReference type="PANTHER" id="PTHR45790:SF3">
    <property type="entry name" value="S-ADENOSYL-L-METHIONINE-DEPENDENT UROPORPHYRINOGEN III METHYLTRANSFERASE, CHLOROPLASTIC"/>
    <property type="match status" value="1"/>
</dbReference>
<evidence type="ECO:0000256" key="1">
    <source>
        <dbReference type="ARBA" id="ARBA00005879"/>
    </source>
</evidence>
<keyword evidence="6" id="KW-0627">Porphyrin biosynthesis</keyword>
<dbReference type="RefSeq" id="WP_094438400.1">
    <property type="nucleotide sequence ID" value="NZ_NKDB02000002.1"/>
</dbReference>
<comment type="pathway">
    <text evidence="7">Porphyrin-containing compound metabolism; siroheme biosynthesis; precorrin-2 from uroporphyrinogen III: step 1/1.</text>
</comment>
<dbReference type="InterPro" id="IPR006366">
    <property type="entry name" value="CobA/CysG_C"/>
</dbReference>
<dbReference type="NCBIfam" id="NF004790">
    <property type="entry name" value="PRK06136.1"/>
    <property type="match status" value="1"/>
</dbReference>
<evidence type="ECO:0000256" key="2">
    <source>
        <dbReference type="ARBA" id="ARBA00012162"/>
    </source>
</evidence>
<dbReference type="AlphaFoldDB" id="A0A3R7EE38"/>
<comment type="caution">
    <text evidence="10">The sequence shown here is derived from an EMBL/GenBank/DDBJ whole genome shotgun (WGS) entry which is preliminary data.</text>
</comment>
<dbReference type="UniPathway" id="UPA00262">
    <property type="reaction ID" value="UER00211"/>
</dbReference>
<evidence type="ECO:0000256" key="7">
    <source>
        <dbReference type="ARBA" id="ARBA00025705"/>
    </source>
</evidence>
<evidence type="ECO:0000256" key="4">
    <source>
        <dbReference type="ARBA" id="ARBA00022679"/>
    </source>
</evidence>
<evidence type="ECO:0000256" key="8">
    <source>
        <dbReference type="RuleBase" id="RU003960"/>
    </source>
</evidence>
<dbReference type="PROSITE" id="PS00840">
    <property type="entry name" value="SUMT_2"/>
    <property type="match status" value="1"/>
</dbReference>
<dbReference type="GO" id="GO:0004851">
    <property type="term" value="F:uroporphyrin-III C-methyltransferase activity"/>
    <property type="evidence" value="ECO:0007669"/>
    <property type="project" value="UniProtKB-EC"/>
</dbReference>
<evidence type="ECO:0000259" key="9">
    <source>
        <dbReference type="Pfam" id="PF00590"/>
    </source>
</evidence>
<accession>A0A3R7EE38</accession>
<dbReference type="Pfam" id="PF00590">
    <property type="entry name" value="TP_methylase"/>
    <property type="match status" value="1"/>
</dbReference>
<proteinExistence type="inferred from homology"/>
<dbReference type="Gene3D" id="3.40.1010.10">
    <property type="entry name" value="Cobalt-precorrin-4 Transmethylase, Domain 1"/>
    <property type="match status" value="1"/>
</dbReference>
<dbReference type="Gene3D" id="3.30.950.10">
    <property type="entry name" value="Methyltransferase, Cobalt-precorrin-4 Transmethylase, Domain 2"/>
    <property type="match status" value="1"/>
</dbReference>
<dbReference type="InterPro" id="IPR014777">
    <property type="entry name" value="4pyrrole_Mease_sub1"/>
</dbReference>
<reference evidence="10 11" key="1">
    <citation type="submission" date="2018-09" db="EMBL/GenBank/DDBJ databases">
        <title>Genome comparison of Alicycliphilus sp. BQ1, a polyurethanolytic bacterium, with its closest phylogenetic relatives Alicycliphilus denitrificans BC and K601, unable to attack polyurethane.</title>
        <authorList>
            <person name="Loza-Tavera H."/>
            <person name="Lozano L."/>
            <person name="Cevallos M."/>
            <person name="Maya-Lucas O."/>
            <person name="Garcia-Mena J."/>
            <person name="Hernandez J."/>
        </authorList>
    </citation>
    <scope>NUCLEOTIDE SEQUENCE [LARGE SCALE GENOMIC DNA]</scope>
    <source>
        <strain evidence="10 11">BQ1</strain>
    </source>
</reference>
<gene>
    <name evidence="10" type="primary">cobA</name>
    <name evidence="10" type="ORF">CE154_012675</name>
</gene>
<dbReference type="FunFam" id="3.40.1010.10:FF:000001">
    <property type="entry name" value="Siroheme synthase"/>
    <property type="match status" value="1"/>
</dbReference>
<name>A0A3R7EE38_9BURK</name>
<dbReference type="NCBIfam" id="TIGR01469">
    <property type="entry name" value="cobA_cysG_Cterm"/>
    <property type="match status" value="1"/>
</dbReference>
<dbReference type="EC" id="2.1.1.107" evidence="2"/>
<evidence type="ECO:0000256" key="5">
    <source>
        <dbReference type="ARBA" id="ARBA00022691"/>
    </source>
</evidence>
<dbReference type="InterPro" id="IPR003043">
    <property type="entry name" value="Uropor_MeTrfase_CS"/>
</dbReference>
<keyword evidence="4 8" id="KW-0808">Transferase</keyword>
<evidence type="ECO:0000313" key="11">
    <source>
        <dbReference type="Proteomes" id="UP000216225"/>
    </source>
</evidence>
<dbReference type="PROSITE" id="PS00839">
    <property type="entry name" value="SUMT_1"/>
    <property type="match status" value="1"/>
</dbReference>
<evidence type="ECO:0000256" key="6">
    <source>
        <dbReference type="ARBA" id="ARBA00023244"/>
    </source>
</evidence>
<organism evidence="10 11">
    <name type="scientific">Alicycliphilus denitrificans</name>
    <dbReference type="NCBI Taxonomy" id="179636"/>
    <lineage>
        <taxon>Bacteria</taxon>
        <taxon>Pseudomonadati</taxon>
        <taxon>Pseudomonadota</taxon>
        <taxon>Betaproteobacteria</taxon>
        <taxon>Burkholderiales</taxon>
        <taxon>Comamonadaceae</taxon>
        <taxon>Alicycliphilus</taxon>
    </lineage>
</organism>
<dbReference type="InterPro" id="IPR050161">
    <property type="entry name" value="Siro_Cobalamin_biosynth"/>
</dbReference>
<dbReference type="Proteomes" id="UP000216225">
    <property type="component" value="Unassembled WGS sequence"/>
</dbReference>
<dbReference type="GO" id="GO:0032259">
    <property type="term" value="P:methylation"/>
    <property type="evidence" value="ECO:0007669"/>
    <property type="project" value="UniProtKB-KW"/>
</dbReference>
<dbReference type="SUPFAM" id="SSF53790">
    <property type="entry name" value="Tetrapyrrole methylase"/>
    <property type="match status" value="1"/>
</dbReference>